<dbReference type="EMBL" id="JACOPV010000009">
    <property type="protein sequence ID" value="MBM5459112.1"/>
    <property type="molecule type" value="Genomic_DNA"/>
</dbReference>
<evidence type="ECO:0000313" key="2">
    <source>
        <dbReference type="EMBL" id="MBM5459112.1"/>
    </source>
</evidence>
<dbReference type="RefSeq" id="WP_203585015.1">
    <property type="nucleotide sequence ID" value="NZ_JACOPV010000009.1"/>
</dbReference>
<dbReference type="Proteomes" id="UP000745663">
    <property type="component" value="Unassembled WGS sequence"/>
</dbReference>
<feature type="transmembrane region" description="Helical" evidence="1">
    <location>
        <begin position="17"/>
        <end position="36"/>
    </location>
</feature>
<protein>
    <submittedName>
        <fullName evidence="2">Uncharacterized protein</fullName>
    </submittedName>
</protein>
<accession>A0ABS2BZR5</accession>
<gene>
    <name evidence="2" type="ORF">H8F21_16205</name>
</gene>
<feature type="transmembrane region" description="Helical" evidence="1">
    <location>
        <begin position="98"/>
        <end position="117"/>
    </location>
</feature>
<feature type="transmembrane region" description="Helical" evidence="1">
    <location>
        <begin position="42"/>
        <end position="61"/>
    </location>
</feature>
<name>A0ABS2BZR5_9PSED</name>
<evidence type="ECO:0000256" key="1">
    <source>
        <dbReference type="SAM" id="Phobius"/>
    </source>
</evidence>
<organism evidence="2 3">
    <name type="scientific">Pseudomonas arcuscaelestis</name>
    <dbReference type="NCBI Taxonomy" id="2710591"/>
    <lineage>
        <taxon>Bacteria</taxon>
        <taxon>Pseudomonadati</taxon>
        <taxon>Pseudomonadota</taxon>
        <taxon>Gammaproteobacteria</taxon>
        <taxon>Pseudomonadales</taxon>
        <taxon>Pseudomonadaceae</taxon>
        <taxon>Pseudomonas</taxon>
    </lineage>
</organism>
<comment type="caution">
    <text evidence="2">The sequence shown here is derived from an EMBL/GenBank/DDBJ whole genome shotgun (WGS) entry which is preliminary data.</text>
</comment>
<reference evidence="2 3" key="1">
    <citation type="submission" date="2020-08" db="EMBL/GenBank/DDBJ databases">
        <title>Description of novel Pseudomonas species.</title>
        <authorList>
            <person name="Duman M."/>
            <person name="Mulet M."/>
            <person name="Altun S."/>
            <person name="Saticioglu I.B."/>
            <person name="Lalucat J."/>
            <person name="Garcia-Valdes E."/>
        </authorList>
    </citation>
    <scope>NUCLEOTIDE SEQUENCE [LARGE SCALE GENOMIC DNA]</scope>
    <source>
        <strain evidence="2 3">P66</strain>
    </source>
</reference>
<feature type="transmembrane region" description="Helical" evidence="1">
    <location>
        <begin position="73"/>
        <end position="92"/>
    </location>
</feature>
<proteinExistence type="predicted"/>
<keyword evidence="1" id="KW-1133">Transmembrane helix</keyword>
<evidence type="ECO:0000313" key="3">
    <source>
        <dbReference type="Proteomes" id="UP000745663"/>
    </source>
</evidence>
<sequence>MQSLLKQRIAKLKRLRAWLYLSVTVGWVGLVAYLPLEPGETLTSLSWKCALVVTLVAVGLFPAKSKPWMQSLCLYAAFILTLFVSPIDPVATEKAADLIWPLLGAFIVLGLFLETRLNQLTRHSNLHFS</sequence>
<keyword evidence="1" id="KW-0472">Membrane</keyword>
<keyword evidence="1" id="KW-0812">Transmembrane</keyword>
<keyword evidence="3" id="KW-1185">Reference proteome</keyword>